<organism evidence="2">
    <name type="scientific">Ixodes ricinus</name>
    <name type="common">Common tick</name>
    <name type="synonym">Acarus ricinus</name>
    <dbReference type="NCBI Taxonomy" id="34613"/>
    <lineage>
        <taxon>Eukaryota</taxon>
        <taxon>Metazoa</taxon>
        <taxon>Ecdysozoa</taxon>
        <taxon>Arthropoda</taxon>
        <taxon>Chelicerata</taxon>
        <taxon>Arachnida</taxon>
        <taxon>Acari</taxon>
        <taxon>Parasitiformes</taxon>
        <taxon>Ixodida</taxon>
        <taxon>Ixodoidea</taxon>
        <taxon>Ixodidae</taxon>
        <taxon>Ixodinae</taxon>
        <taxon>Ixodes</taxon>
    </lineage>
</organism>
<evidence type="ECO:0000313" key="2">
    <source>
        <dbReference type="EMBL" id="MXU90987.1"/>
    </source>
</evidence>
<accession>A0A6B0UMG4</accession>
<reference evidence="2" key="1">
    <citation type="submission" date="2019-12" db="EMBL/GenBank/DDBJ databases">
        <title>An insight into the sialome of adult female Ixodes ricinus ticks feeding for 6 days.</title>
        <authorList>
            <person name="Perner J."/>
            <person name="Ribeiro J.M.C."/>
        </authorList>
    </citation>
    <scope>NUCLEOTIDE SEQUENCE</scope>
    <source>
        <strain evidence="2">Semi-engorged</strain>
        <tissue evidence="2">Salivary glands</tissue>
    </source>
</reference>
<feature type="signal peptide" evidence="1">
    <location>
        <begin position="1"/>
        <end position="28"/>
    </location>
</feature>
<keyword evidence="1" id="KW-0732">Signal</keyword>
<evidence type="ECO:0000256" key="1">
    <source>
        <dbReference type="SAM" id="SignalP"/>
    </source>
</evidence>
<sequence length="119" mass="14081">MWSTKYRNQMLVGLPVLSFSTLACRVTARRIDHIFMSCIQIFEEHDNLLIQGNAKGGLASNRIVCFLKDVGFFEFNFHFYFRGICFRRIFFRRNYFFSGKFEFTSKYFPGCIEGPAELR</sequence>
<name>A0A6B0UMG4_IXORI</name>
<protein>
    <submittedName>
        <fullName evidence="2">Putative secreted protein</fullName>
    </submittedName>
</protein>
<feature type="chain" id="PRO_5025597015" evidence="1">
    <location>
        <begin position="29"/>
        <end position="119"/>
    </location>
</feature>
<dbReference type="PROSITE" id="PS51257">
    <property type="entry name" value="PROKAR_LIPOPROTEIN"/>
    <property type="match status" value="1"/>
</dbReference>
<proteinExistence type="predicted"/>
<dbReference type="AlphaFoldDB" id="A0A6B0UMG4"/>
<dbReference type="EMBL" id="GIFC01008904">
    <property type="protein sequence ID" value="MXU90987.1"/>
    <property type="molecule type" value="Transcribed_RNA"/>
</dbReference>